<dbReference type="AlphaFoldDB" id="A0A0L0NEF6"/>
<feature type="repeat" description="ANK" evidence="3">
    <location>
        <begin position="204"/>
        <end position="236"/>
    </location>
</feature>
<proteinExistence type="predicted"/>
<evidence type="ECO:0000256" key="3">
    <source>
        <dbReference type="PROSITE-ProRule" id="PRU00023"/>
    </source>
</evidence>
<dbReference type="PANTHER" id="PTHR24171">
    <property type="entry name" value="ANKYRIN REPEAT DOMAIN-CONTAINING PROTEIN 39-RELATED"/>
    <property type="match status" value="1"/>
</dbReference>
<dbReference type="InterPro" id="IPR002110">
    <property type="entry name" value="Ankyrin_rpt"/>
</dbReference>
<dbReference type="PANTHER" id="PTHR24171:SF10">
    <property type="entry name" value="ANKYRIN REPEAT DOMAIN-CONTAINING PROTEIN 29-LIKE"/>
    <property type="match status" value="1"/>
</dbReference>
<evidence type="ECO:0000256" key="2">
    <source>
        <dbReference type="ARBA" id="ARBA00023043"/>
    </source>
</evidence>
<dbReference type="Proteomes" id="UP000036947">
    <property type="component" value="Unassembled WGS sequence"/>
</dbReference>
<reference evidence="4 5" key="1">
    <citation type="journal article" date="2015" name="BMC Genomics">
        <title>The genome of the truffle-parasite Tolypocladium ophioglossoides and the evolution of antifungal peptaibiotics.</title>
        <authorList>
            <person name="Quandt C.A."/>
            <person name="Bushley K.E."/>
            <person name="Spatafora J.W."/>
        </authorList>
    </citation>
    <scope>NUCLEOTIDE SEQUENCE [LARGE SCALE GENOMIC DNA]</scope>
    <source>
        <strain evidence="4 5">CBS 100239</strain>
    </source>
</reference>
<evidence type="ECO:0000313" key="5">
    <source>
        <dbReference type="Proteomes" id="UP000036947"/>
    </source>
</evidence>
<evidence type="ECO:0000313" key="4">
    <source>
        <dbReference type="EMBL" id="KND92537.1"/>
    </source>
</evidence>
<comment type="caution">
    <text evidence="4">The sequence shown here is derived from an EMBL/GenBank/DDBJ whole genome shotgun (WGS) entry which is preliminary data.</text>
</comment>
<accession>A0A0L0NEF6</accession>
<dbReference type="Pfam" id="PF12796">
    <property type="entry name" value="Ank_2"/>
    <property type="match status" value="2"/>
</dbReference>
<dbReference type="SMART" id="SM00248">
    <property type="entry name" value="ANK"/>
    <property type="match status" value="5"/>
</dbReference>
<dbReference type="Gene3D" id="1.25.40.20">
    <property type="entry name" value="Ankyrin repeat-containing domain"/>
    <property type="match status" value="2"/>
</dbReference>
<dbReference type="PROSITE" id="PS50088">
    <property type="entry name" value="ANK_REPEAT"/>
    <property type="match status" value="5"/>
</dbReference>
<feature type="repeat" description="ANK" evidence="3">
    <location>
        <begin position="171"/>
        <end position="203"/>
    </location>
</feature>
<keyword evidence="2 3" id="KW-0040">ANK repeat</keyword>
<dbReference type="STRING" id="1163406.A0A0L0NEF6"/>
<keyword evidence="5" id="KW-1185">Reference proteome</keyword>
<dbReference type="PRINTS" id="PR01415">
    <property type="entry name" value="ANKYRIN"/>
</dbReference>
<dbReference type="EMBL" id="LFRF01000005">
    <property type="protein sequence ID" value="KND92537.1"/>
    <property type="molecule type" value="Genomic_DNA"/>
</dbReference>
<dbReference type="OrthoDB" id="341259at2759"/>
<dbReference type="InterPro" id="IPR036770">
    <property type="entry name" value="Ankyrin_rpt-contain_sf"/>
</dbReference>
<dbReference type="SUPFAM" id="SSF48403">
    <property type="entry name" value="Ankyrin repeat"/>
    <property type="match status" value="1"/>
</dbReference>
<sequence>MPEQALPKEVKAVLLPFRGFVTSSKYESFIQALTSDSSSIAAYSEEDEMYQQPRRPQWLETVASNIDLLYADAKTPLCQAAKEGDEGALQLILESGVDIGTEDNHGRTALSWAAKMGQSAVIELLLASGANTEAKDMGHQTPLIIAAGKGHDTVVELLLASGANIEAKDSSHRTPLLEAMEYDHESTVEVLLGSGTNINAGDYFGDSALVLALGYGYCDMVELLLHNGADLGAHDEHGHYEVLDWVVNDRSPVSDTNIKLLKEAINRRGVSALGPPLPPLPERVGSAYLAEMTHAFLGSYGSVFWPVDDLHNGLRYPADRER</sequence>
<feature type="repeat" description="ANK" evidence="3">
    <location>
        <begin position="72"/>
        <end position="104"/>
    </location>
</feature>
<name>A0A0L0NEF6_TOLOC</name>
<organism evidence="4 5">
    <name type="scientific">Tolypocladium ophioglossoides (strain CBS 100239)</name>
    <name type="common">Snaketongue truffleclub</name>
    <name type="synonym">Elaphocordyceps ophioglossoides</name>
    <dbReference type="NCBI Taxonomy" id="1163406"/>
    <lineage>
        <taxon>Eukaryota</taxon>
        <taxon>Fungi</taxon>
        <taxon>Dikarya</taxon>
        <taxon>Ascomycota</taxon>
        <taxon>Pezizomycotina</taxon>
        <taxon>Sordariomycetes</taxon>
        <taxon>Hypocreomycetidae</taxon>
        <taxon>Hypocreales</taxon>
        <taxon>Ophiocordycipitaceae</taxon>
        <taxon>Tolypocladium</taxon>
    </lineage>
</organism>
<gene>
    <name evidence="4" type="ORF">TOPH_02792</name>
</gene>
<evidence type="ECO:0000256" key="1">
    <source>
        <dbReference type="ARBA" id="ARBA00022737"/>
    </source>
</evidence>
<keyword evidence="1" id="KW-0677">Repeat</keyword>
<feature type="repeat" description="ANK" evidence="3">
    <location>
        <begin position="138"/>
        <end position="170"/>
    </location>
</feature>
<dbReference type="PROSITE" id="PS50297">
    <property type="entry name" value="ANK_REP_REGION"/>
    <property type="match status" value="5"/>
</dbReference>
<protein>
    <submittedName>
        <fullName evidence="4">Putative ankyrin repeat protein</fullName>
    </submittedName>
</protein>
<feature type="repeat" description="ANK" evidence="3">
    <location>
        <begin position="105"/>
        <end position="137"/>
    </location>
</feature>